<dbReference type="InterPro" id="IPR033305">
    <property type="entry name" value="Hydin-like"/>
</dbReference>
<keyword evidence="2" id="KW-1185">Reference proteome</keyword>
<dbReference type="InterPro" id="IPR013783">
    <property type="entry name" value="Ig-like_fold"/>
</dbReference>
<proteinExistence type="predicted"/>
<dbReference type="PANTHER" id="PTHR23053:SF0">
    <property type="entry name" value="HYDROCEPHALUS-INDUCING PROTEIN HOMOLOG"/>
    <property type="match status" value="1"/>
</dbReference>
<evidence type="ECO:0000313" key="1">
    <source>
        <dbReference type="EMBL" id="CAK9200215.1"/>
    </source>
</evidence>
<dbReference type="EMBL" id="OZ019904">
    <property type="protein sequence ID" value="CAK9200215.1"/>
    <property type="molecule type" value="Genomic_DNA"/>
</dbReference>
<dbReference type="Gene3D" id="2.60.40.10">
    <property type="entry name" value="Immunoglobulins"/>
    <property type="match status" value="1"/>
</dbReference>
<protein>
    <submittedName>
        <fullName evidence="1">Uncharacterized protein</fullName>
    </submittedName>
</protein>
<organism evidence="1 2">
    <name type="scientific">Sphagnum troendelagicum</name>
    <dbReference type="NCBI Taxonomy" id="128251"/>
    <lineage>
        <taxon>Eukaryota</taxon>
        <taxon>Viridiplantae</taxon>
        <taxon>Streptophyta</taxon>
        <taxon>Embryophyta</taxon>
        <taxon>Bryophyta</taxon>
        <taxon>Sphagnophytina</taxon>
        <taxon>Sphagnopsida</taxon>
        <taxon>Sphagnales</taxon>
        <taxon>Sphagnaceae</taxon>
        <taxon>Sphagnum</taxon>
    </lineage>
</organism>
<reference evidence="1" key="1">
    <citation type="submission" date="2024-02" db="EMBL/GenBank/DDBJ databases">
        <authorList>
            <consortium name="ELIXIR-Norway"/>
            <consortium name="Elixir Norway"/>
        </authorList>
    </citation>
    <scope>NUCLEOTIDE SEQUENCE</scope>
</reference>
<name>A0ABP0TMA7_9BRYO</name>
<accession>A0ABP0TMA7</accession>
<sequence length="191" mass="21621">MTVAIPPQTSSNFTVTGTFQEPGFVTEGFLCTVVGILKQKEQVFKMLVDVNVVAVKLLFSKHEVKFVQLNDGSPHTKFTTNCLTCQNVYPLPLAVKMTCKPPFGIEKVDFKLVPNESITICLTFEWQVPEEKKSTVITDKLNVEYDNSVQKDTIDLIGEIHFPNLQLSTNRINFEYVFHNPPVFCNFSLCH</sequence>
<gene>
    <name evidence="1" type="ORF">CSSPTR1EN2_LOCUS5325</name>
</gene>
<evidence type="ECO:0000313" key="2">
    <source>
        <dbReference type="Proteomes" id="UP001497512"/>
    </source>
</evidence>
<dbReference type="Proteomes" id="UP001497512">
    <property type="component" value="Chromosome 12"/>
</dbReference>
<dbReference type="PANTHER" id="PTHR23053">
    <property type="entry name" value="DLEC1 DELETED IN LUNG AND ESOPHAGEAL CANCER 1"/>
    <property type="match status" value="1"/>
</dbReference>